<dbReference type="InterPro" id="IPR050445">
    <property type="entry name" value="Bact_polysacc_biosynth/exp"/>
</dbReference>
<gene>
    <name evidence="2" type="ORF">D5S18_14320</name>
</gene>
<dbReference type="EMBL" id="QZFU01000018">
    <property type="protein sequence ID" value="RJO75600.1"/>
    <property type="molecule type" value="Genomic_DNA"/>
</dbReference>
<dbReference type="SUPFAM" id="SSF52540">
    <property type="entry name" value="P-loop containing nucleoside triphosphate hydrolases"/>
    <property type="match status" value="1"/>
</dbReference>
<dbReference type="PANTHER" id="PTHR32309:SF13">
    <property type="entry name" value="FERRIC ENTEROBACTIN TRANSPORT PROTEIN FEPE"/>
    <property type="match status" value="1"/>
</dbReference>
<name>A0A3A4KRB4_9NOCA</name>
<feature type="transmembrane region" description="Helical" evidence="1">
    <location>
        <begin position="190"/>
        <end position="211"/>
    </location>
</feature>
<accession>A0A3A4KRB4</accession>
<dbReference type="InterPro" id="IPR027417">
    <property type="entry name" value="P-loop_NTPase"/>
</dbReference>
<keyword evidence="1" id="KW-0812">Transmembrane</keyword>
<dbReference type="Proteomes" id="UP000266677">
    <property type="component" value="Unassembled WGS sequence"/>
</dbReference>
<keyword evidence="3" id="KW-1185">Reference proteome</keyword>
<dbReference type="Gene3D" id="3.40.50.300">
    <property type="entry name" value="P-loop containing nucleotide triphosphate hydrolases"/>
    <property type="match status" value="1"/>
</dbReference>
<organism evidence="2 3">
    <name type="scientific">Nocardia panacis</name>
    <dbReference type="NCBI Taxonomy" id="2340916"/>
    <lineage>
        <taxon>Bacteria</taxon>
        <taxon>Bacillati</taxon>
        <taxon>Actinomycetota</taxon>
        <taxon>Actinomycetes</taxon>
        <taxon>Mycobacteriales</taxon>
        <taxon>Nocardiaceae</taxon>
        <taxon>Nocardia</taxon>
    </lineage>
</organism>
<sequence>MWRGRWFVLGAVVLALGLGALATRELTTVYTSRVAMTIGSPNRAPDQDAVLSVGYAQYFKDPAYQAKLTASQGIANGVRLDARTLAASPILYIEATAATPQAAQEAATKAGAAFRDEINARLRAGQDAAIAAVRKPFDDIRAANGVVNEVSLTQMQDRINQINGDTSNKLIDLQLASDAVRQSPSRTLTLVEYGAGGLVVGLLAVLGFGAASRRLRTADDIESKIGVPVIAVVQAEPATREQAMRQVVTAVGLAAAPERGAVAVLAPGATEAVTTVARSIAQGRARQGIATILVHADLHRPHGTGVGELLAAEVEIDSILTETRVPNLRELFAGSAEEDPFTAMSRERFDRLLSRLYDRADLVVIAAPPVLDAVEAQVITAAAGCTVLVLERSAARVGDARRTRRILEAVDAHLLGAVLVRARKQGKTVAAGSDGPDAGAV</sequence>
<evidence type="ECO:0000256" key="1">
    <source>
        <dbReference type="SAM" id="Phobius"/>
    </source>
</evidence>
<dbReference type="AlphaFoldDB" id="A0A3A4KRB4"/>
<proteinExistence type="predicted"/>
<dbReference type="GO" id="GO:0005886">
    <property type="term" value="C:plasma membrane"/>
    <property type="evidence" value="ECO:0007669"/>
    <property type="project" value="TreeGrafter"/>
</dbReference>
<protein>
    <recommendedName>
        <fullName evidence="4">Polysaccharide chain length determinant N-terminal domain-containing protein</fullName>
    </recommendedName>
</protein>
<dbReference type="RefSeq" id="WP_120041141.1">
    <property type="nucleotide sequence ID" value="NZ_QZFU01000018.1"/>
</dbReference>
<reference evidence="2 3" key="1">
    <citation type="submission" date="2018-09" db="EMBL/GenBank/DDBJ databases">
        <title>YIM PH21274 draft genome.</title>
        <authorList>
            <person name="Miao C."/>
        </authorList>
    </citation>
    <scope>NUCLEOTIDE SEQUENCE [LARGE SCALE GENOMIC DNA]</scope>
    <source>
        <strain evidence="2 3">YIM PH 21724</strain>
    </source>
</reference>
<comment type="caution">
    <text evidence="2">The sequence shown here is derived from an EMBL/GenBank/DDBJ whole genome shotgun (WGS) entry which is preliminary data.</text>
</comment>
<dbReference type="GO" id="GO:0004713">
    <property type="term" value="F:protein tyrosine kinase activity"/>
    <property type="evidence" value="ECO:0007669"/>
    <property type="project" value="TreeGrafter"/>
</dbReference>
<dbReference type="OrthoDB" id="3570682at2"/>
<keyword evidence="1" id="KW-0472">Membrane</keyword>
<evidence type="ECO:0000313" key="2">
    <source>
        <dbReference type="EMBL" id="RJO75600.1"/>
    </source>
</evidence>
<keyword evidence="1" id="KW-1133">Transmembrane helix</keyword>
<evidence type="ECO:0000313" key="3">
    <source>
        <dbReference type="Proteomes" id="UP000266677"/>
    </source>
</evidence>
<evidence type="ECO:0008006" key="4">
    <source>
        <dbReference type="Google" id="ProtNLM"/>
    </source>
</evidence>
<dbReference type="PANTHER" id="PTHR32309">
    <property type="entry name" value="TYROSINE-PROTEIN KINASE"/>
    <property type="match status" value="1"/>
</dbReference>